<keyword evidence="2" id="KW-0004">4Fe-4S</keyword>
<evidence type="ECO:0000313" key="11">
    <source>
        <dbReference type="Proteomes" id="UP001516023"/>
    </source>
</evidence>
<sequence length="804" mass="91056">MRCLPMHHPPRWNPSFHRSILSASRVTRQQRNRSHEFVTRKGSFSVGNIGRPLLSLYGGLGVEVLSLRWHSFHAAATPEADEHSEILTRARASKLKDDGLTLSHFIAKSSSRPSVHDVSLSSAETERSSGSRAADAHNLSDDPIAADIGDEFDDMVTDAMSCSAQSTAHEKQTDMHISALDRLKYPFLSTEKDPLPTFKFHIKTYGCQMNVNDSDIVRSILLNHNSRHNINNESDSPKVRFIEAHDEIQADILLTNTCAIRDNAEQKVWHRLRALRSHDRNYPLAALEDSNVTTSIDLTKEQGKQKQPKNTKKRIIGVLGCMAERLKEEMFQDGTADLVVGPDAYRDLPRLISILSPEKMSSSKQQPSLPTERAVNVQLSLDETYASITPVRSNPHDVSAFVSIMRGCNNMCSYCVVPFTRGRERSRDISSIVDETRRLLEEEDIKEVILLGQNVNSYHDLGDKKRRRKQQRVNDPEEESNQTYQTSNPGFSNMFRLRDGEGHRFVDLLDAVSSLSPELRVRLSPAVVDFNGRTAQYLLSSSHACSIRVVNRLGKDEKGYSEAYLELIEDVRRLIPDVAISSDFISGFCGETEEEHQETLSLMEKVQFDQAFMFAYSMRERTHAHRTMEDDVPPEVKNRRLNEVISLFRQEVQKRNNEMEVGKLRLVLVEGEAKKSTPEEKMWSGRTDQNKRCVFPDSQGIWTEEEVRQLVSCTLPSDSAFREQGMDPLLLKSASDVLRTPVGFSRGDYVVVLVTEARGHTLKGKGLWRSSIVGFDEMMKGQCRNNLNLAQLCESVLQKQILLR</sequence>
<dbReference type="InterPro" id="IPR006638">
    <property type="entry name" value="Elp3/MiaA/NifB-like_rSAM"/>
</dbReference>
<proteinExistence type="predicted"/>
<dbReference type="PROSITE" id="PS51449">
    <property type="entry name" value="MTTASE_N"/>
    <property type="match status" value="1"/>
</dbReference>
<dbReference type="GO" id="GO:0051539">
    <property type="term" value="F:4 iron, 4 sulfur cluster binding"/>
    <property type="evidence" value="ECO:0007669"/>
    <property type="project" value="UniProtKB-KW"/>
</dbReference>
<feature type="compositionally biased region" description="Polar residues" evidence="7">
    <location>
        <begin position="481"/>
        <end position="491"/>
    </location>
</feature>
<keyword evidence="6" id="KW-0411">Iron-sulfur</keyword>
<comment type="caution">
    <text evidence="10">The sequence shown here is derived from an EMBL/GenBank/DDBJ whole genome shotgun (WGS) entry which is preliminary data.</text>
</comment>
<dbReference type="SFLD" id="SFLDS00029">
    <property type="entry name" value="Radical_SAM"/>
    <property type="match status" value="1"/>
</dbReference>
<dbReference type="SFLD" id="SFLDG01082">
    <property type="entry name" value="B12-binding_domain_containing"/>
    <property type="match status" value="1"/>
</dbReference>
<accession>A0ABD3NSW5</accession>
<comment type="cofactor">
    <cofactor evidence="1">
        <name>[4Fe-4S] cluster</name>
        <dbReference type="ChEBI" id="CHEBI:49883"/>
    </cofactor>
</comment>
<dbReference type="PROSITE" id="PS51918">
    <property type="entry name" value="RADICAL_SAM"/>
    <property type="match status" value="1"/>
</dbReference>
<dbReference type="PROSITE" id="PS01278">
    <property type="entry name" value="MTTASE_RADICAL"/>
    <property type="match status" value="1"/>
</dbReference>
<dbReference type="Gene3D" id="3.80.30.20">
    <property type="entry name" value="tm_1862 like domain"/>
    <property type="match status" value="1"/>
</dbReference>
<feature type="domain" description="Radical SAM core" evidence="9">
    <location>
        <begin position="394"/>
        <end position="655"/>
    </location>
</feature>
<gene>
    <name evidence="10" type="ORF">HJC23_002108</name>
</gene>
<dbReference type="SUPFAM" id="SSF102114">
    <property type="entry name" value="Radical SAM enzymes"/>
    <property type="match status" value="1"/>
</dbReference>
<dbReference type="EMBL" id="JABMIG020000440">
    <property type="protein sequence ID" value="KAL3778372.1"/>
    <property type="molecule type" value="Genomic_DNA"/>
</dbReference>
<keyword evidence="11" id="KW-1185">Reference proteome</keyword>
<organism evidence="10 11">
    <name type="scientific">Cyclotella cryptica</name>
    <dbReference type="NCBI Taxonomy" id="29204"/>
    <lineage>
        <taxon>Eukaryota</taxon>
        <taxon>Sar</taxon>
        <taxon>Stramenopiles</taxon>
        <taxon>Ochrophyta</taxon>
        <taxon>Bacillariophyta</taxon>
        <taxon>Coscinodiscophyceae</taxon>
        <taxon>Thalassiosirophycidae</taxon>
        <taxon>Stephanodiscales</taxon>
        <taxon>Stephanodiscaceae</taxon>
        <taxon>Cyclotella</taxon>
    </lineage>
</organism>
<feature type="compositionally biased region" description="Basic and acidic residues" evidence="7">
    <location>
        <begin position="124"/>
        <end position="138"/>
    </location>
</feature>
<evidence type="ECO:0008006" key="12">
    <source>
        <dbReference type="Google" id="ProtNLM"/>
    </source>
</evidence>
<dbReference type="SMART" id="SM00729">
    <property type="entry name" value="Elp3"/>
    <property type="match status" value="1"/>
</dbReference>
<dbReference type="FunFam" id="3.40.50.12160:FF:000003">
    <property type="entry name" value="CDK5 regulatory subunit-associated protein 1"/>
    <property type="match status" value="1"/>
</dbReference>
<evidence type="ECO:0000256" key="7">
    <source>
        <dbReference type="SAM" id="MobiDB-lite"/>
    </source>
</evidence>
<dbReference type="PANTHER" id="PTHR43020">
    <property type="entry name" value="CDK5 REGULATORY SUBUNIT-ASSOCIATED PROTEIN 1"/>
    <property type="match status" value="1"/>
</dbReference>
<dbReference type="GO" id="GO:0046872">
    <property type="term" value="F:metal ion binding"/>
    <property type="evidence" value="ECO:0007669"/>
    <property type="project" value="UniProtKB-KW"/>
</dbReference>
<dbReference type="InterPro" id="IPR058240">
    <property type="entry name" value="rSAM_sf"/>
</dbReference>
<dbReference type="InterPro" id="IPR013848">
    <property type="entry name" value="Methylthiotransferase_N"/>
</dbReference>
<evidence type="ECO:0000313" key="10">
    <source>
        <dbReference type="EMBL" id="KAL3778372.1"/>
    </source>
</evidence>
<dbReference type="AlphaFoldDB" id="A0ABD3NSW5"/>
<evidence type="ECO:0000256" key="1">
    <source>
        <dbReference type="ARBA" id="ARBA00001966"/>
    </source>
</evidence>
<keyword evidence="3" id="KW-0949">S-adenosyl-L-methionine</keyword>
<evidence type="ECO:0000256" key="4">
    <source>
        <dbReference type="ARBA" id="ARBA00022723"/>
    </source>
</evidence>
<evidence type="ECO:0000256" key="6">
    <source>
        <dbReference type="ARBA" id="ARBA00023014"/>
    </source>
</evidence>
<feature type="domain" description="MTTase N-terminal" evidence="8">
    <location>
        <begin position="198"/>
        <end position="357"/>
    </location>
</feature>
<evidence type="ECO:0000259" key="9">
    <source>
        <dbReference type="PROSITE" id="PS51918"/>
    </source>
</evidence>
<evidence type="ECO:0000259" key="8">
    <source>
        <dbReference type="PROSITE" id="PS51449"/>
    </source>
</evidence>
<dbReference type="InterPro" id="IPR023404">
    <property type="entry name" value="rSAM_horseshoe"/>
</dbReference>
<dbReference type="InterPro" id="IPR038135">
    <property type="entry name" value="Methylthiotransferase_N_sf"/>
</dbReference>
<feature type="region of interest" description="Disordered" evidence="7">
    <location>
        <begin position="461"/>
        <end position="492"/>
    </location>
</feature>
<dbReference type="PANTHER" id="PTHR43020:SF2">
    <property type="entry name" value="MITOCHONDRIAL TRNA METHYLTHIOTRANSFERASE CDK5RAP1"/>
    <property type="match status" value="1"/>
</dbReference>
<evidence type="ECO:0000256" key="5">
    <source>
        <dbReference type="ARBA" id="ARBA00023004"/>
    </source>
</evidence>
<dbReference type="Gene3D" id="3.40.50.12160">
    <property type="entry name" value="Methylthiotransferase, N-terminal domain"/>
    <property type="match status" value="1"/>
</dbReference>
<dbReference type="Pfam" id="PF04055">
    <property type="entry name" value="Radical_SAM"/>
    <property type="match status" value="1"/>
</dbReference>
<evidence type="ECO:0000256" key="3">
    <source>
        <dbReference type="ARBA" id="ARBA00022691"/>
    </source>
</evidence>
<evidence type="ECO:0000256" key="2">
    <source>
        <dbReference type="ARBA" id="ARBA00022485"/>
    </source>
</evidence>
<protein>
    <recommendedName>
        <fullName evidence="12">CDK5RAP1-like protein</fullName>
    </recommendedName>
</protein>
<keyword evidence="4" id="KW-0479">Metal-binding</keyword>
<name>A0ABD3NSW5_9STRA</name>
<dbReference type="Pfam" id="PF00919">
    <property type="entry name" value="UPF0004"/>
    <property type="match status" value="1"/>
</dbReference>
<keyword evidence="5" id="KW-0408">Iron</keyword>
<dbReference type="InterPro" id="IPR020612">
    <property type="entry name" value="Methylthiotransferase_CS"/>
</dbReference>
<dbReference type="Proteomes" id="UP001516023">
    <property type="component" value="Unassembled WGS sequence"/>
</dbReference>
<reference evidence="10 11" key="1">
    <citation type="journal article" date="2020" name="G3 (Bethesda)">
        <title>Improved Reference Genome for Cyclotella cryptica CCMP332, a Model for Cell Wall Morphogenesis, Salinity Adaptation, and Lipid Production in Diatoms (Bacillariophyta).</title>
        <authorList>
            <person name="Roberts W.R."/>
            <person name="Downey K.M."/>
            <person name="Ruck E.C."/>
            <person name="Traller J.C."/>
            <person name="Alverson A.J."/>
        </authorList>
    </citation>
    <scope>NUCLEOTIDE SEQUENCE [LARGE SCALE GENOMIC DNA]</scope>
    <source>
        <strain evidence="10 11">CCMP332</strain>
    </source>
</reference>
<dbReference type="InterPro" id="IPR007197">
    <property type="entry name" value="rSAM"/>
</dbReference>
<feature type="region of interest" description="Disordered" evidence="7">
    <location>
        <begin position="116"/>
        <end position="138"/>
    </location>
</feature>